<dbReference type="InterPro" id="IPR023997">
    <property type="entry name" value="TonB-dep_OMP_SusC/RagA_CS"/>
</dbReference>
<evidence type="ECO:0000256" key="2">
    <source>
        <dbReference type="ARBA" id="ARBA00022448"/>
    </source>
</evidence>
<accession>A0A7Y0AH54</accession>
<evidence type="ECO:0000256" key="1">
    <source>
        <dbReference type="ARBA" id="ARBA00004571"/>
    </source>
</evidence>
<name>A0A7Y0AH54_9BACT</name>
<dbReference type="InterPro" id="IPR008969">
    <property type="entry name" value="CarboxyPept-like_regulatory"/>
</dbReference>
<dbReference type="GO" id="GO:0009279">
    <property type="term" value="C:cell outer membrane"/>
    <property type="evidence" value="ECO:0007669"/>
    <property type="project" value="UniProtKB-SubCell"/>
</dbReference>
<keyword evidence="13" id="KW-0675">Receptor</keyword>
<feature type="domain" description="TonB-dependent receptor-like beta-barrel" evidence="11">
    <location>
        <begin position="416"/>
        <end position="836"/>
    </location>
</feature>
<dbReference type="InterPro" id="IPR036942">
    <property type="entry name" value="Beta-barrel_TonB_sf"/>
</dbReference>
<keyword evidence="2 8" id="KW-0813">Transport</keyword>
<keyword evidence="7 8" id="KW-0998">Cell outer membrane</keyword>
<protein>
    <submittedName>
        <fullName evidence="13">TonB-dependent receptor</fullName>
    </submittedName>
</protein>
<evidence type="ECO:0000256" key="3">
    <source>
        <dbReference type="ARBA" id="ARBA00022452"/>
    </source>
</evidence>
<dbReference type="Gene3D" id="2.60.40.1120">
    <property type="entry name" value="Carboxypeptidase-like, regulatory domain"/>
    <property type="match status" value="1"/>
</dbReference>
<evidence type="ECO:0000259" key="11">
    <source>
        <dbReference type="Pfam" id="PF00593"/>
    </source>
</evidence>
<keyword evidence="3 8" id="KW-1134">Transmembrane beta strand</keyword>
<dbReference type="Gene3D" id="2.170.130.10">
    <property type="entry name" value="TonB-dependent receptor, plug domain"/>
    <property type="match status" value="1"/>
</dbReference>
<evidence type="ECO:0000256" key="10">
    <source>
        <dbReference type="SAM" id="SignalP"/>
    </source>
</evidence>
<dbReference type="FunFam" id="2.170.130.10:FF:000008">
    <property type="entry name" value="SusC/RagA family TonB-linked outer membrane protein"/>
    <property type="match status" value="1"/>
</dbReference>
<keyword evidence="10" id="KW-0732">Signal</keyword>
<dbReference type="Proteomes" id="UP000559626">
    <property type="component" value="Unassembled WGS sequence"/>
</dbReference>
<reference evidence="13 14" key="1">
    <citation type="submission" date="2020-04" db="EMBL/GenBank/DDBJ databases">
        <title>Hymenobacter polaris sp. nov., isolated from Arctic soil.</title>
        <authorList>
            <person name="Dahal R.H."/>
        </authorList>
    </citation>
    <scope>NUCLEOTIDE SEQUENCE [LARGE SCALE GENOMIC DNA]</scope>
    <source>
        <strain evidence="13 14">RP-2-7</strain>
    </source>
</reference>
<evidence type="ECO:0000259" key="12">
    <source>
        <dbReference type="Pfam" id="PF07715"/>
    </source>
</evidence>
<dbReference type="PROSITE" id="PS52016">
    <property type="entry name" value="TONB_DEPENDENT_REC_3"/>
    <property type="match status" value="1"/>
</dbReference>
<dbReference type="InterPro" id="IPR012910">
    <property type="entry name" value="Plug_dom"/>
</dbReference>
<evidence type="ECO:0000256" key="6">
    <source>
        <dbReference type="ARBA" id="ARBA00023136"/>
    </source>
</evidence>
<evidence type="ECO:0000256" key="8">
    <source>
        <dbReference type="PROSITE-ProRule" id="PRU01360"/>
    </source>
</evidence>
<dbReference type="Gene3D" id="2.40.170.20">
    <property type="entry name" value="TonB-dependent receptor, beta-barrel domain"/>
    <property type="match status" value="1"/>
</dbReference>
<keyword evidence="6 8" id="KW-0472">Membrane</keyword>
<dbReference type="Pfam" id="PF00593">
    <property type="entry name" value="TonB_dep_Rec_b-barrel"/>
    <property type="match status" value="1"/>
</dbReference>
<sequence length="1063" mass="115173">MNTRIPAPQGPQSWKWSRLVALLLLTGSLAPAAVRAQQAPVTTSGPHAVTGKVTSDDGEALPGVTVVVKGTTNGATTNADGTYTLTVPDNSSVLIFSSVGFTRKEVAVGRAANLSPTLTPETQALNEVQVVGYGTQKKSQVTGAISSVSDEQLRDVPVANVGQALQGRAAGITVSSSSTAPGQAPVIRIRGNRSFSGSNDPLLVVDGVPYDGSLNDLNPDDITSLEVLKDASSTAIYGARGANGVILITTRRGKSGAPRATYSGYYGAKKLYGRYDLQNGEQYYNYKLEAYRALNPSFDPSNPTFLTADERANYAAGRTTDYQSLLFQNGHIQNHALGVSGGNEQTQYSASMGYYDETGIVPVQRFRRYSLRATLDQQIGKRIKVGINSLNTYNVADDPDINILYQILTTSPLASPYDANGIPILYPNTDTAGSNPLTLYTQDAHKDQTKRLRTFNSLYGQINIIKGLDYRLNLGLDGRSENNGQFYASNTPQNGGGQNTASRSQNLAFNLLAENLLLYNNTFGKHTVGFTGLYSAQQYNYDAFSVGVRNFPTNYQLDNNLGAGTPSSASSTSQQWDIISYMARLNYSYDNRYSATLTARVDGSSRLAPGNKYKAFPSAALAWNIANESFMQGRDWVSTLKLRASLGRVGSTAVNPYQTLGQLGAGIGNGYYNYGSTGAIGTVPNSIPNPNLGWEYTTTTNFGLDFGFFQNRITGSVEVYQQRTSDLLLPDALPTASGYSSFTRNAGQTQNRGFELSLTTVNIRPKNNDGFEWQTDWNLTVNREKVLSLALGTDANGNQLSDVGNQRFIGQPLYVFYDYHNIGIWQTSEADLAKKYNSKPGQIKVEDVNGDGVINANDRVIIGSRQPKYEAGITNRFRFKGIDLTVVALTRVGATVVDPTIFGPAYFYTNTGRRNQVNLDYWTPTNPSNMYPEPDQTTRANEWPTYGSTLGYHDGTFIKVRSIDLGYTLPAAWAKAAFMSSTRIYIQVQNPLIWAKDPFFQRNKAIDPDALSYSTRFSAANVGTAGGVDFTGGNPNNATSGLAGLGGNYPVTRAFIVGVNLGF</sequence>
<dbReference type="NCBIfam" id="TIGR04056">
    <property type="entry name" value="OMP_RagA_SusC"/>
    <property type="match status" value="1"/>
</dbReference>
<comment type="subcellular location">
    <subcellularLocation>
        <location evidence="1 8">Cell outer membrane</location>
        <topology evidence="1 8">Multi-pass membrane protein</topology>
    </subcellularLocation>
</comment>
<feature type="domain" description="TonB-dependent receptor plug" evidence="12">
    <location>
        <begin position="138"/>
        <end position="245"/>
    </location>
</feature>
<organism evidence="13 14">
    <name type="scientific">Hymenobacter polaris</name>
    <dbReference type="NCBI Taxonomy" id="2682546"/>
    <lineage>
        <taxon>Bacteria</taxon>
        <taxon>Pseudomonadati</taxon>
        <taxon>Bacteroidota</taxon>
        <taxon>Cytophagia</taxon>
        <taxon>Cytophagales</taxon>
        <taxon>Hymenobacteraceae</taxon>
        <taxon>Hymenobacter</taxon>
    </lineage>
</organism>
<proteinExistence type="inferred from homology"/>
<dbReference type="Pfam" id="PF07715">
    <property type="entry name" value="Plug"/>
    <property type="match status" value="1"/>
</dbReference>
<keyword evidence="4 8" id="KW-0812">Transmembrane</keyword>
<comment type="similarity">
    <text evidence="8 9">Belongs to the TonB-dependent receptor family.</text>
</comment>
<gene>
    <name evidence="13" type="ORF">HHL22_18550</name>
</gene>
<evidence type="ECO:0000256" key="9">
    <source>
        <dbReference type="RuleBase" id="RU003357"/>
    </source>
</evidence>
<evidence type="ECO:0000313" key="14">
    <source>
        <dbReference type="Proteomes" id="UP000559626"/>
    </source>
</evidence>
<dbReference type="InterPro" id="IPR039426">
    <property type="entry name" value="TonB-dep_rcpt-like"/>
</dbReference>
<evidence type="ECO:0000256" key="5">
    <source>
        <dbReference type="ARBA" id="ARBA00023077"/>
    </source>
</evidence>
<keyword evidence="14" id="KW-1185">Reference proteome</keyword>
<dbReference type="SUPFAM" id="SSF56935">
    <property type="entry name" value="Porins"/>
    <property type="match status" value="1"/>
</dbReference>
<feature type="signal peptide" evidence="10">
    <location>
        <begin position="1"/>
        <end position="32"/>
    </location>
</feature>
<dbReference type="InterPro" id="IPR023996">
    <property type="entry name" value="TonB-dep_OMP_SusC/RagA"/>
</dbReference>
<dbReference type="EMBL" id="JABBGH010000003">
    <property type="protein sequence ID" value="NML67210.1"/>
    <property type="molecule type" value="Genomic_DNA"/>
</dbReference>
<dbReference type="SUPFAM" id="SSF49464">
    <property type="entry name" value="Carboxypeptidase regulatory domain-like"/>
    <property type="match status" value="1"/>
</dbReference>
<comment type="caution">
    <text evidence="13">The sequence shown here is derived from an EMBL/GenBank/DDBJ whole genome shotgun (WGS) entry which is preliminary data.</text>
</comment>
<keyword evidence="5 9" id="KW-0798">TonB box</keyword>
<dbReference type="Pfam" id="PF13715">
    <property type="entry name" value="CarbopepD_reg_2"/>
    <property type="match status" value="1"/>
</dbReference>
<evidence type="ECO:0000256" key="7">
    <source>
        <dbReference type="ARBA" id="ARBA00023237"/>
    </source>
</evidence>
<dbReference type="NCBIfam" id="TIGR04057">
    <property type="entry name" value="SusC_RagA_signa"/>
    <property type="match status" value="1"/>
</dbReference>
<dbReference type="InterPro" id="IPR000531">
    <property type="entry name" value="Beta-barrel_TonB"/>
</dbReference>
<feature type="chain" id="PRO_5031284763" evidence="10">
    <location>
        <begin position="33"/>
        <end position="1063"/>
    </location>
</feature>
<evidence type="ECO:0000256" key="4">
    <source>
        <dbReference type="ARBA" id="ARBA00022692"/>
    </source>
</evidence>
<dbReference type="RefSeq" id="WP_169532891.1">
    <property type="nucleotide sequence ID" value="NZ_JABBGH010000003.1"/>
</dbReference>
<evidence type="ECO:0000313" key="13">
    <source>
        <dbReference type="EMBL" id="NML67210.1"/>
    </source>
</evidence>
<dbReference type="InterPro" id="IPR037066">
    <property type="entry name" value="Plug_dom_sf"/>
</dbReference>
<dbReference type="AlphaFoldDB" id="A0A7Y0AH54"/>